<name>A0A084U3M2_MALIO</name>
<feature type="coiled-coil region" evidence="15">
    <location>
        <begin position="30"/>
        <end position="97"/>
    </location>
</feature>
<dbReference type="InterPro" id="IPR015866">
    <property type="entry name" value="Ser-tRNA-synth_1_N"/>
</dbReference>
<dbReference type="Proteomes" id="UP000028523">
    <property type="component" value="Unassembled WGS sequence"/>
</dbReference>
<reference evidence="17 18" key="1">
    <citation type="journal article" date="2014" name="PLoS ONE">
        <title>Reduction of Hydrogen Peroxide Accumulation and Toxicity by a Catalase from Mycoplasma iowae.</title>
        <authorList>
            <person name="Pritchard R.E."/>
            <person name="Prassinos A.J."/>
            <person name="Osborne J.D."/>
            <person name="Raviv Z."/>
            <person name="Balish M.F."/>
        </authorList>
    </citation>
    <scope>NUCLEOTIDE SEQUENCE [LARGE SCALE GENOMIC DNA]</scope>
    <source>
        <strain evidence="17 18">DK-CPA</strain>
    </source>
</reference>
<dbReference type="GeneID" id="96866404"/>
<feature type="binding site" evidence="13">
    <location>
        <position position="262"/>
    </location>
    <ligand>
        <name>L-serine</name>
        <dbReference type="ChEBI" id="CHEBI:33384"/>
    </ligand>
</feature>
<keyword evidence="15" id="KW-0175">Coiled coil</keyword>
<evidence type="ECO:0000256" key="7">
    <source>
        <dbReference type="ARBA" id="ARBA00022840"/>
    </source>
</evidence>
<dbReference type="NCBIfam" id="TIGR00414">
    <property type="entry name" value="serS"/>
    <property type="match status" value="1"/>
</dbReference>
<evidence type="ECO:0000256" key="13">
    <source>
        <dbReference type="PIRSR" id="PIRSR001529-1"/>
    </source>
</evidence>
<feature type="binding site" evidence="12 13">
    <location>
        <position position="285"/>
    </location>
    <ligand>
        <name>L-serine</name>
        <dbReference type="ChEBI" id="CHEBI:33384"/>
    </ligand>
</feature>
<feature type="binding site" evidence="12 14">
    <location>
        <begin position="349"/>
        <end position="352"/>
    </location>
    <ligand>
        <name>ATP</name>
        <dbReference type="ChEBI" id="CHEBI:30616"/>
    </ligand>
</feature>
<dbReference type="UniPathway" id="UPA00906">
    <property type="reaction ID" value="UER00895"/>
</dbReference>
<evidence type="ECO:0000313" key="17">
    <source>
        <dbReference type="EMBL" id="KFB07558.1"/>
    </source>
</evidence>
<protein>
    <recommendedName>
        <fullName evidence="12">Serine--tRNA ligase</fullName>
        <ecNumber evidence="12">6.1.1.11</ecNumber>
    </recommendedName>
    <alternativeName>
        <fullName evidence="12">Seryl-tRNA synthetase</fullName>
        <shortName evidence="12">SerRS</shortName>
    </alternativeName>
    <alternativeName>
        <fullName evidence="12">Seryl-tRNA(Ser/Sec) synthetase</fullName>
    </alternativeName>
</protein>
<dbReference type="InterPro" id="IPR006195">
    <property type="entry name" value="aa-tRNA-synth_II"/>
</dbReference>
<evidence type="ECO:0000256" key="1">
    <source>
        <dbReference type="ARBA" id="ARBA00004496"/>
    </source>
</evidence>
<keyword evidence="7 12" id="KW-0067">ATP-binding</keyword>
<dbReference type="InterPro" id="IPR002314">
    <property type="entry name" value="aa-tRNA-synt_IIb"/>
</dbReference>
<dbReference type="InterPro" id="IPR033729">
    <property type="entry name" value="SerRS_core"/>
</dbReference>
<dbReference type="PROSITE" id="PS50862">
    <property type="entry name" value="AA_TRNA_LIGASE_II"/>
    <property type="match status" value="1"/>
</dbReference>
<dbReference type="InterPro" id="IPR045864">
    <property type="entry name" value="aa-tRNA-synth_II/BPL/LPL"/>
</dbReference>
<evidence type="ECO:0000313" key="18">
    <source>
        <dbReference type="Proteomes" id="UP000028523"/>
    </source>
</evidence>
<dbReference type="GO" id="GO:0006434">
    <property type="term" value="P:seryl-tRNA aminoacylation"/>
    <property type="evidence" value="ECO:0007669"/>
    <property type="project" value="UniProtKB-UniRule"/>
</dbReference>
<dbReference type="PRINTS" id="PR00981">
    <property type="entry name" value="TRNASYNTHSER"/>
</dbReference>
<dbReference type="EMBL" id="AWQU01000078">
    <property type="protein sequence ID" value="KFB07558.1"/>
    <property type="molecule type" value="Genomic_DNA"/>
</dbReference>
<dbReference type="Pfam" id="PF02403">
    <property type="entry name" value="Seryl_tRNA_N"/>
    <property type="match status" value="1"/>
</dbReference>
<dbReference type="InterPro" id="IPR010978">
    <property type="entry name" value="tRNA-bd_arm"/>
</dbReference>
<dbReference type="Pfam" id="PF00587">
    <property type="entry name" value="tRNA-synt_2b"/>
    <property type="match status" value="1"/>
</dbReference>
<feature type="binding site" evidence="13">
    <location>
        <position position="231"/>
    </location>
    <ligand>
        <name>L-serine</name>
        <dbReference type="ChEBI" id="CHEBI:33384"/>
    </ligand>
</feature>
<keyword evidence="9 12" id="KW-0030">Aminoacyl-tRNA synthetase</keyword>
<dbReference type="AlphaFoldDB" id="A0A084U3M2"/>
<comment type="catalytic activity">
    <reaction evidence="11 12">
        <text>tRNA(Ser) + L-serine + ATP = L-seryl-tRNA(Ser) + AMP + diphosphate + H(+)</text>
        <dbReference type="Rhea" id="RHEA:12292"/>
        <dbReference type="Rhea" id="RHEA-COMP:9669"/>
        <dbReference type="Rhea" id="RHEA-COMP:9703"/>
        <dbReference type="ChEBI" id="CHEBI:15378"/>
        <dbReference type="ChEBI" id="CHEBI:30616"/>
        <dbReference type="ChEBI" id="CHEBI:33019"/>
        <dbReference type="ChEBI" id="CHEBI:33384"/>
        <dbReference type="ChEBI" id="CHEBI:78442"/>
        <dbReference type="ChEBI" id="CHEBI:78533"/>
        <dbReference type="ChEBI" id="CHEBI:456215"/>
        <dbReference type="EC" id="6.1.1.11"/>
    </reaction>
</comment>
<evidence type="ECO:0000256" key="9">
    <source>
        <dbReference type="ARBA" id="ARBA00023146"/>
    </source>
</evidence>
<evidence type="ECO:0000256" key="4">
    <source>
        <dbReference type="ARBA" id="ARBA00022490"/>
    </source>
</evidence>
<evidence type="ECO:0000256" key="3">
    <source>
        <dbReference type="ARBA" id="ARBA00010728"/>
    </source>
</evidence>
<evidence type="ECO:0000256" key="5">
    <source>
        <dbReference type="ARBA" id="ARBA00022598"/>
    </source>
</evidence>
<evidence type="ECO:0000256" key="15">
    <source>
        <dbReference type="SAM" id="Coils"/>
    </source>
</evidence>
<feature type="binding site" evidence="12 14">
    <location>
        <begin position="262"/>
        <end position="264"/>
    </location>
    <ligand>
        <name>ATP</name>
        <dbReference type="ChEBI" id="CHEBI:30616"/>
    </ligand>
</feature>
<dbReference type="SUPFAM" id="SSF55681">
    <property type="entry name" value="Class II aaRS and biotin synthetases"/>
    <property type="match status" value="1"/>
</dbReference>
<dbReference type="GO" id="GO:0005524">
    <property type="term" value="F:ATP binding"/>
    <property type="evidence" value="ECO:0007669"/>
    <property type="project" value="UniProtKB-UniRule"/>
</dbReference>
<dbReference type="PANTHER" id="PTHR43697:SF1">
    <property type="entry name" value="SERINE--TRNA LIGASE"/>
    <property type="match status" value="1"/>
</dbReference>
<feature type="binding site" evidence="12">
    <location>
        <begin position="231"/>
        <end position="233"/>
    </location>
    <ligand>
        <name>L-serine</name>
        <dbReference type="ChEBI" id="CHEBI:33384"/>
    </ligand>
</feature>
<dbReference type="InterPro" id="IPR002317">
    <property type="entry name" value="Ser-tRNA-ligase_type_1"/>
</dbReference>
<dbReference type="CDD" id="cd00770">
    <property type="entry name" value="SerRS_core"/>
    <property type="match status" value="1"/>
</dbReference>
<dbReference type="InterPro" id="IPR042103">
    <property type="entry name" value="SerRS_1_N_sf"/>
</dbReference>
<feature type="domain" description="Aminoacyl-transfer RNA synthetases class-II family profile" evidence="16">
    <location>
        <begin position="138"/>
        <end position="410"/>
    </location>
</feature>
<evidence type="ECO:0000256" key="8">
    <source>
        <dbReference type="ARBA" id="ARBA00022917"/>
    </source>
</evidence>
<sequence length="422" mass="48813">MINKKIIRENINLLKTGLEKRNAKIDLSEIEKTDKELLKITQEIEKLNEKRNSLSKQITNLIKENKKEEVEKIKNEVSTIKNEIDKLSENEKTLSDKLDYELSRIPNIPHSSVPIGKDETENVEIKKYLEPTKFNFKPLAHWDLAKKNDLIDFERSTKITGSRFVIYKENGSKLIRALQQFTLDLHAQSGYTEFSMPVIVNNQSLYSTGQLPKFKEDLFKLEDSNYFLSPTGEVQLTNFHRDEILDESVLPLRYTTSTINFRSEAGSAGRDTRGVIRQHQFYKTEMVNIAHPNNSYDVLEEMTLQAEKVLETLKLPYRRIVLCTGDMGFSSSKTYDIEVWLPSYNSYKEISSCSNCEDFQARRAMIRFKNKSTNKNELVHTLNGSGLAIDRLWAAVIENYQNEDGSITIPEALIPYFKKEKI</sequence>
<evidence type="ECO:0000259" key="16">
    <source>
        <dbReference type="PROSITE" id="PS50862"/>
    </source>
</evidence>
<keyword evidence="6 12" id="KW-0547">Nucleotide-binding</keyword>
<comment type="catalytic activity">
    <reaction evidence="10 12">
        <text>tRNA(Sec) + L-serine + ATP = L-seryl-tRNA(Sec) + AMP + diphosphate + H(+)</text>
        <dbReference type="Rhea" id="RHEA:42580"/>
        <dbReference type="Rhea" id="RHEA-COMP:9742"/>
        <dbReference type="Rhea" id="RHEA-COMP:10128"/>
        <dbReference type="ChEBI" id="CHEBI:15378"/>
        <dbReference type="ChEBI" id="CHEBI:30616"/>
        <dbReference type="ChEBI" id="CHEBI:33019"/>
        <dbReference type="ChEBI" id="CHEBI:33384"/>
        <dbReference type="ChEBI" id="CHEBI:78442"/>
        <dbReference type="ChEBI" id="CHEBI:78533"/>
        <dbReference type="ChEBI" id="CHEBI:456215"/>
        <dbReference type="EC" id="6.1.1.11"/>
    </reaction>
</comment>
<evidence type="ECO:0000256" key="10">
    <source>
        <dbReference type="ARBA" id="ARBA00047929"/>
    </source>
</evidence>
<dbReference type="EC" id="6.1.1.11" evidence="12"/>
<keyword evidence="8 12" id="KW-0648">Protein biosynthesis</keyword>
<dbReference type="Gene3D" id="3.30.930.10">
    <property type="entry name" value="Bira Bifunctional Protein, Domain 2"/>
    <property type="match status" value="1"/>
</dbReference>
<comment type="subcellular location">
    <subcellularLocation>
        <location evidence="1 12">Cytoplasm</location>
    </subcellularLocation>
</comment>
<comment type="pathway">
    <text evidence="2 12">Aminoacyl-tRNA biosynthesis; selenocysteinyl-tRNA(Sec) biosynthesis; L-seryl-tRNA(Sec) from L-serine and tRNA(Sec): step 1/1.</text>
</comment>
<evidence type="ECO:0000256" key="11">
    <source>
        <dbReference type="ARBA" id="ARBA00048823"/>
    </source>
</evidence>
<comment type="similarity">
    <text evidence="3 12">Belongs to the class-II aminoacyl-tRNA synthetase family. Type-1 seryl-tRNA synthetase subfamily.</text>
</comment>
<evidence type="ECO:0000256" key="12">
    <source>
        <dbReference type="HAMAP-Rule" id="MF_00176"/>
    </source>
</evidence>
<proteinExistence type="inferred from homology"/>
<dbReference type="PIRSF" id="PIRSF001529">
    <property type="entry name" value="Ser-tRNA-synth_IIa"/>
    <property type="match status" value="1"/>
</dbReference>
<dbReference type="SUPFAM" id="SSF46589">
    <property type="entry name" value="tRNA-binding arm"/>
    <property type="match status" value="1"/>
</dbReference>
<comment type="domain">
    <text evidence="12">Consists of two distinct domains, a catalytic core and a N-terminal extension that is involved in tRNA binding.</text>
</comment>
<evidence type="ECO:0000256" key="2">
    <source>
        <dbReference type="ARBA" id="ARBA00005045"/>
    </source>
</evidence>
<dbReference type="PANTHER" id="PTHR43697">
    <property type="entry name" value="SERYL-TRNA SYNTHETASE"/>
    <property type="match status" value="1"/>
</dbReference>
<accession>A0A084U3M2</accession>
<comment type="subunit">
    <text evidence="12">Homodimer. The tRNA molecule binds across the dimer.</text>
</comment>
<dbReference type="GO" id="GO:0005737">
    <property type="term" value="C:cytoplasm"/>
    <property type="evidence" value="ECO:0007669"/>
    <property type="project" value="UniProtKB-SubCell"/>
</dbReference>
<dbReference type="GO" id="GO:0016260">
    <property type="term" value="P:selenocysteine biosynthetic process"/>
    <property type="evidence" value="ECO:0007669"/>
    <property type="project" value="UniProtKB-UniRule"/>
</dbReference>
<dbReference type="HAMAP" id="MF_00176">
    <property type="entry name" value="Ser_tRNA_synth_type1"/>
    <property type="match status" value="1"/>
</dbReference>
<evidence type="ECO:0000256" key="6">
    <source>
        <dbReference type="ARBA" id="ARBA00022741"/>
    </source>
</evidence>
<dbReference type="RefSeq" id="WP_036451977.1">
    <property type="nucleotide sequence ID" value="NZ_AWQU01000078.1"/>
</dbReference>
<comment type="caution">
    <text evidence="17">The sequence shown here is derived from an EMBL/GenBank/DDBJ whole genome shotgun (WGS) entry which is preliminary data.</text>
</comment>
<comment type="caution">
    <text evidence="12">Lacks conserved residue(s) required for the propagation of feature annotation.</text>
</comment>
<keyword evidence="4 12" id="KW-0963">Cytoplasm</keyword>
<dbReference type="GO" id="GO:0004828">
    <property type="term" value="F:serine-tRNA ligase activity"/>
    <property type="evidence" value="ECO:0007669"/>
    <property type="project" value="UniProtKB-UniRule"/>
</dbReference>
<keyword evidence="5 12" id="KW-0436">Ligase</keyword>
<feature type="binding site" evidence="13">
    <location>
        <position position="383"/>
    </location>
    <ligand>
        <name>L-serine</name>
        <dbReference type="ChEBI" id="CHEBI:33384"/>
    </ligand>
</feature>
<dbReference type="Gene3D" id="1.10.287.40">
    <property type="entry name" value="Serine-tRNA synthetase, tRNA binding domain"/>
    <property type="match status" value="1"/>
</dbReference>
<feature type="binding site" evidence="12">
    <location>
        <position position="385"/>
    </location>
    <ligand>
        <name>L-serine</name>
        <dbReference type="ChEBI" id="CHEBI:33384"/>
    </ligand>
</feature>
<comment type="function">
    <text evidence="12">Catalyzes the attachment of serine to tRNA(Ser). Is also able to aminoacylate tRNA(Sec) with serine, to form the misacylated tRNA L-seryl-tRNA(Sec), which will be further converted into selenocysteinyl-tRNA(Sec).</text>
</comment>
<keyword evidence="18" id="KW-1185">Reference proteome</keyword>
<organism evidence="17 18">
    <name type="scientific">Malacoplasma iowae DK-CPA</name>
    <dbReference type="NCBI Taxonomy" id="1394179"/>
    <lineage>
        <taxon>Bacteria</taxon>
        <taxon>Bacillati</taxon>
        <taxon>Mycoplasmatota</taxon>
        <taxon>Mycoplasmoidales</taxon>
        <taxon>Mycoplasmoidaceae</taxon>
        <taxon>Malacoplasma</taxon>
    </lineage>
</organism>
<evidence type="ECO:0000256" key="14">
    <source>
        <dbReference type="PIRSR" id="PIRSR001529-2"/>
    </source>
</evidence>
<gene>
    <name evidence="17" type="primary">sers</name>
    <name evidence="12" type="synonym">serS</name>
    <name evidence="17" type="ORF">P271_401</name>
</gene>